<evidence type="ECO:0000313" key="3">
    <source>
        <dbReference type="Proteomes" id="UP000578112"/>
    </source>
</evidence>
<name>A0A7W7I1N9_9ACTN</name>
<dbReference type="RefSeq" id="WP_184995991.1">
    <property type="nucleotide sequence ID" value="NZ_BOMK01000003.1"/>
</dbReference>
<dbReference type="InterPro" id="IPR036513">
    <property type="entry name" value="STAS_dom_sf"/>
</dbReference>
<dbReference type="Gene3D" id="3.30.750.24">
    <property type="entry name" value="STAS domain"/>
    <property type="match status" value="1"/>
</dbReference>
<feature type="domain" description="STAS" evidence="1">
    <location>
        <begin position="13"/>
        <end position="66"/>
    </location>
</feature>
<organism evidence="2 3">
    <name type="scientific">Actinoplanes digitatis</name>
    <dbReference type="NCBI Taxonomy" id="1868"/>
    <lineage>
        <taxon>Bacteria</taxon>
        <taxon>Bacillati</taxon>
        <taxon>Actinomycetota</taxon>
        <taxon>Actinomycetes</taxon>
        <taxon>Micromonosporales</taxon>
        <taxon>Micromonosporaceae</taxon>
        <taxon>Actinoplanes</taxon>
    </lineage>
</organism>
<dbReference type="SUPFAM" id="SSF52091">
    <property type="entry name" value="SpoIIaa-like"/>
    <property type="match status" value="1"/>
</dbReference>
<reference evidence="2 3" key="1">
    <citation type="submission" date="2020-08" db="EMBL/GenBank/DDBJ databases">
        <title>Sequencing the genomes of 1000 actinobacteria strains.</title>
        <authorList>
            <person name="Klenk H.-P."/>
        </authorList>
    </citation>
    <scope>NUCLEOTIDE SEQUENCE [LARGE SCALE GENOMIC DNA]</scope>
    <source>
        <strain evidence="2 3">DSM 43149</strain>
    </source>
</reference>
<comment type="caution">
    <text evidence="2">The sequence shown here is derived from an EMBL/GenBank/DDBJ whole genome shotgun (WGS) entry which is preliminary data.</text>
</comment>
<dbReference type="Pfam" id="PF01740">
    <property type="entry name" value="STAS"/>
    <property type="match status" value="1"/>
</dbReference>
<gene>
    <name evidence="2" type="ORF">BJ971_005405</name>
</gene>
<dbReference type="AlphaFoldDB" id="A0A7W7I1N9"/>
<dbReference type="PROSITE" id="PS50801">
    <property type="entry name" value="STAS"/>
    <property type="match status" value="1"/>
</dbReference>
<evidence type="ECO:0000259" key="1">
    <source>
        <dbReference type="PROSITE" id="PS50801"/>
    </source>
</evidence>
<evidence type="ECO:0000313" key="2">
    <source>
        <dbReference type="EMBL" id="MBB4764849.1"/>
    </source>
</evidence>
<dbReference type="InterPro" id="IPR002645">
    <property type="entry name" value="STAS_dom"/>
</dbReference>
<proteinExistence type="predicted"/>
<dbReference type="EMBL" id="JACHNH010000001">
    <property type="protein sequence ID" value="MBB4764849.1"/>
    <property type="molecule type" value="Genomic_DNA"/>
</dbReference>
<keyword evidence="3" id="KW-1185">Reference proteome</keyword>
<sequence>MASATVDVDTSADGTLVIQPHGALDAADAVDLRRILIHVLRRLRPLRLVLDLHDVTALDPINLGTLAAACQLGDDHHVAVFLDHSTVPIAQQLSAAGVPLHRLRRVGATIRACAATPRRIGTDEPAP</sequence>
<protein>
    <submittedName>
        <fullName evidence="2">Anti-anti-sigma factor</fullName>
    </submittedName>
</protein>
<accession>A0A7W7I1N9</accession>
<dbReference type="Proteomes" id="UP000578112">
    <property type="component" value="Unassembled WGS sequence"/>
</dbReference>